<evidence type="ECO:0000256" key="3">
    <source>
        <dbReference type="ARBA" id="ARBA00023125"/>
    </source>
</evidence>
<dbReference type="EMBL" id="JBFXLS010000012">
    <property type="protein sequence ID" value="KAL2830503.1"/>
    <property type="molecule type" value="Genomic_DNA"/>
</dbReference>
<proteinExistence type="predicted"/>
<keyword evidence="2" id="KW-0805">Transcription regulation</keyword>
<name>A0ABR4IUI8_9EURO</name>
<evidence type="ECO:0000256" key="2">
    <source>
        <dbReference type="ARBA" id="ARBA00023015"/>
    </source>
</evidence>
<comment type="caution">
    <text evidence="6">The sequence shown here is derived from an EMBL/GenBank/DDBJ whole genome shotgun (WGS) entry which is preliminary data.</text>
</comment>
<evidence type="ECO:0000313" key="7">
    <source>
        <dbReference type="Proteomes" id="UP001610335"/>
    </source>
</evidence>
<feature type="compositionally biased region" description="Pro residues" evidence="5">
    <location>
        <begin position="518"/>
        <end position="536"/>
    </location>
</feature>
<dbReference type="PANTHER" id="PTHR47171:SF6">
    <property type="entry name" value="SPECIFIC TRANSCRIPTION FACTOR, PUTATIVE (AFU_ORTHOLOGUE AFUA_2G06130)-RELATED"/>
    <property type="match status" value="1"/>
</dbReference>
<dbReference type="Proteomes" id="UP001610335">
    <property type="component" value="Unassembled WGS sequence"/>
</dbReference>
<dbReference type="PANTHER" id="PTHR47171">
    <property type="entry name" value="FARA-RELATED"/>
    <property type="match status" value="1"/>
</dbReference>
<evidence type="ECO:0000256" key="4">
    <source>
        <dbReference type="ARBA" id="ARBA00023163"/>
    </source>
</evidence>
<keyword evidence="1" id="KW-0862">Zinc</keyword>
<feature type="compositionally biased region" description="Low complexity" evidence="5">
    <location>
        <begin position="501"/>
        <end position="513"/>
    </location>
</feature>
<dbReference type="CDD" id="cd12148">
    <property type="entry name" value="fungal_TF_MHR"/>
    <property type="match status" value="1"/>
</dbReference>
<sequence>MPNPRKRPRRGDSSDIHQSVSGAAALSSPRRHASPPRDPGRDAFSQEQESATHHFVCDTNPVVTLLDDRESRLQKGRSGKGDVGAWLDHDSIHSQRDQRGFSSLTGREGIGQSTNVNGSIVLPPKVDVEALVNIYFDRIHPLLPLLDENEIRSQSANGTLSIPLLQTICLVASKDRSAPPFLRLGSDPEVLQQESFSERIHRDILKNMPRKEEKKRVLTIRILTLLSLHGWGPDGSEECALNLVQPPALKALFWSLWSLDRWNSAINGRPIIINERDMSQGVDNILSSFHPPFRVWLRLAQHLGEVIKSYRPIVDSSNDVDVDIPSFEEIVESCDAWDTTSELLDSLEFYYHALVILSTHSKNLQGRSHSRASQIRQSHSILTLASLCRAKNMRDLSPIPMSAYTLSLVFSITYKPCRESKLLSVKTLAKANLETFYQCLESLSSTWWLAAIMRRLGKHALDNLHRCLNLNLEPAPSSSATIAIYPTQPPGDSGIQASRDTQTTSTPSSSSSSAFDVQPPPPPNGLVQPQPQPQTPNPANNAMNVSEKELLVSALPPDFDGLFENSAVAGANPGYFDAFFDHFPDVNFPSSSSEQVLWDLGGEVY</sequence>
<dbReference type="InterPro" id="IPR052073">
    <property type="entry name" value="Amide_Lactam_Regulators"/>
</dbReference>
<protein>
    <recommendedName>
        <fullName evidence="8">Transcription factor domain-containing protein</fullName>
    </recommendedName>
</protein>
<feature type="region of interest" description="Disordered" evidence="5">
    <location>
        <begin position="481"/>
        <end position="541"/>
    </location>
</feature>
<feature type="region of interest" description="Disordered" evidence="5">
    <location>
        <begin position="1"/>
        <end position="56"/>
    </location>
</feature>
<keyword evidence="4" id="KW-0804">Transcription</keyword>
<keyword evidence="3" id="KW-0238">DNA-binding</keyword>
<evidence type="ECO:0000256" key="1">
    <source>
        <dbReference type="ARBA" id="ARBA00022833"/>
    </source>
</evidence>
<keyword evidence="7" id="KW-1185">Reference proteome</keyword>
<accession>A0ABR4IUI8</accession>
<evidence type="ECO:0008006" key="8">
    <source>
        <dbReference type="Google" id="ProtNLM"/>
    </source>
</evidence>
<evidence type="ECO:0000313" key="6">
    <source>
        <dbReference type="EMBL" id="KAL2830503.1"/>
    </source>
</evidence>
<evidence type="ECO:0000256" key="5">
    <source>
        <dbReference type="SAM" id="MobiDB-lite"/>
    </source>
</evidence>
<reference evidence="6 7" key="1">
    <citation type="submission" date="2024-07" db="EMBL/GenBank/DDBJ databases">
        <title>Section-level genome sequencing and comparative genomics of Aspergillus sections Usti and Cavernicolus.</title>
        <authorList>
            <consortium name="Lawrence Berkeley National Laboratory"/>
            <person name="Nybo J.L."/>
            <person name="Vesth T.C."/>
            <person name="Theobald S."/>
            <person name="Frisvad J.C."/>
            <person name="Larsen T.O."/>
            <person name="Kjaerboelling I."/>
            <person name="Rothschild-Mancinelli K."/>
            <person name="Lyhne E.K."/>
            <person name="Kogle M.E."/>
            <person name="Barry K."/>
            <person name="Clum A."/>
            <person name="Na H."/>
            <person name="Ledsgaard L."/>
            <person name="Lin J."/>
            <person name="Lipzen A."/>
            <person name="Kuo A."/>
            <person name="Riley R."/>
            <person name="Mondo S."/>
            <person name="LaButti K."/>
            <person name="Haridas S."/>
            <person name="Pangalinan J."/>
            <person name="Salamov A.A."/>
            <person name="Simmons B.A."/>
            <person name="Magnuson J.K."/>
            <person name="Chen J."/>
            <person name="Drula E."/>
            <person name="Henrissat B."/>
            <person name="Wiebenga A."/>
            <person name="Lubbers R.J."/>
            <person name="Gomes A.C."/>
            <person name="Makela M.R."/>
            <person name="Stajich J."/>
            <person name="Grigoriev I.V."/>
            <person name="Mortensen U.H."/>
            <person name="De vries R.P."/>
            <person name="Baker S.E."/>
            <person name="Andersen M.R."/>
        </authorList>
    </citation>
    <scope>NUCLEOTIDE SEQUENCE [LARGE SCALE GENOMIC DNA]</scope>
    <source>
        <strain evidence="6 7">CBS 600.67</strain>
    </source>
</reference>
<organism evidence="6 7">
    <name type="scientific">Aspergillus cavernicola</name>
    <dbReference type="NCBI Taxonomy" id="176166"/>
    <lineage>
        <taxon>Eukaryota</taxon>
        <taxon>Fungi</taxon>
        <taxon>Dikarya</taxon>
        <taxon>Ascomycota</taxon>
        <taxon>Pezizomycotina</taxon>
        <taxon>Eurotiomycetes</taxon>
        <taxon>Eurotiomycetidae</taxon>
        <taxon>Eurotiales</taxon>
        <taxon>Aspergillaceae</taxon>
        <taxon>Aspergillus</taxon>
        <taxon>Aspergillus subgen. Nidulantes</taxon>
    </lineage>
</organism>
<gene>
    <name evidence="6" type="ORF">BDW59DRAFT_158417</name>
</gene>